<evidence type="ECO:0000313" key="5">
    <source>
        <dbReference type="Proteomes" id="UP001516023"/>
    </source>
</evidence>
<keyword evidence="5" id="KW-1185">Reference proteome</keyword>
<sequence length="806" mass="89227">MCGIGLLLSFLEEDHPCQDECEWNTLLSKTLSSRGPDVPRRVCHYKFSGNRDARLTLHGSVLHMRGARPRAQPLLFSLHPSTDARDHCQSYDVEKHDDDAMTEIPASADDCALCWNGECYTYSSTRSLKHGTMVELVAGKNTRPAAINNSYPIQSAEHLSNSLPEHSDTILIKDLLRQSISETRQCTDHHNCSQDVSASEHEAITETMARIHGEYSFLLYVPPPQAPCDYSQGYIYCGRDMLGRRSLLINRSIDGVVALSSVAASFKSQKNQFDGGNVLGEQRDGTSLVGDGWEELPPGVVYRIDVSTGEFTFMAIQRIINNQVELLLSSVTSATINDDSENNAILSSDSITSITTETSIEHAAECLLLLLDKSVQRRVMNAPVPNSRSQVEPSVAVLFSGGIDSVILAALSHRHIPLEKPIDLINVSFYEDSDASLSVISPDRLAALHSYCEMTTKWPERNWRFIAVDVSYREVLDAESKVLQLIHPLDSTMDFNIAVAFWFAGRGRGRVVTQNKEKELVGGMGNRSEMDRKAFSLHEPLLRFAKGKPSMSSSDSRNNSSINKIAATSIMARQRLVCVRDGCSRPAPLYGCVFRACKFCCGKLQSPISKFLGRSAQLCPVHNHGSAVSFPDNNNVEWSACRMFSCEDDPPLRRSAQNDNTMVISTAKILLSGVGADEQMAGYGRHRSTFQRGGYAELNDELRMEVARLWTRNLGRDDRCLSDCGKEDVIAFLEKVPVHLKCNLNLPQGVGDKLILRRVARMIGVDTCSTLVKRAIQFGSRIAKVSDKNRFGSQRQASGGARHVCK</sequence>
<gene>
    <name evidence="4" type="ORF">HJC23_011134</name>
</gene>
<evidence type="ECO:0000256" key="1">
    <source>
        <dbReference type="ARBA" id="ARBA00022605"/>
    </source>
</evidence>
<dbReference type="Proteomes" id="UP001516023">
    <property type="component" value="Unassembled WGS sequence"/>
</dbReference>
<proteinExistence type="predicted"/>
<dbReference type="InterPro" id="IPR001962">
    <property type="entry name" value="Asn_synthase"/>
</dbReference>
<comment type="caution">
    <text evidence="4">The sequence shown here is derived from an EMBL/GenBank/DDBJ whole genome shotgun (WGS) entry which is preliminary data.</text>
</comment>
<dbReference type="GO" id="GO:0006529">
    <property type="term" value="P:asparagine biosynthetic process"/>
    <property type="evidence" value="ECO:0007669"/>
    <property type="project" value="UniProtKB-KW"/>
</dbReference>
<dbReference type="InterPro" id="IPR051857">
    <property type="entry name" value="Asn_synthetase_domain"/>
</dbReference>
<protein>
    <recommendedName>
        <fullName evidence="6">Asparagine synthetase domain-containing protein 1</fullName>
    </recommendedName>
</protein>
<dbReference type="PANTHER" id="PTHR45937">
    <property type="entry name" value="ASPARAGINE SYNTHETASE DOMAIN-CONTAINING PROTEIN 1"/>
    <property type="match status" value="1"/>
</dbReference>
<evidence type="ECO:0000256" key="3">
    <source>
        <dbReference type="ARBA" id="ARBA00022962"/>
    </source>
</evidence>
<name>A0ABD3P0W9_9STRA</name>
<keyword evidence="3" id="KW-0315">Glutamine amidotransferase</keyword>
<dbReference type="SUPFAM" id="SSF52402">
    <property type="entry name" value="Adenine nucleotide alpha hydrolases-like"/>
    <property type="match status" value="1"/>
</dbReference>
<dbReference type="EMBL" id="JABMIG020000305">
    <property type="protein sequence ID" value="KAL3781825.1"/>
    <property type="molecule type" value="Genomic_DNA"/>
</dbReference>
<dbReference type="PANTHER" id="PTHR45937:SF1">
    <property type="entry name" value="ASPARAGINE SYNTHETASE DOMAIN-CONTAINING PROTEIN 1"/>
    <property type="match status" value="1"/>
</dbReference>
<dbReference type="Gene3D" id="3.40.50.620">
    <property type="entry name" value="HUPs"/>
    <property type="match status" value="2"/>
</dbReference>
<dbReference type="SUPFAM" id="SSF56235">
    <property type="entry name" value="N-terminal nucleophile aminohydrolases (Ntn hydrolases)"/>
    <property type="match status" value="1"/>
</dbReference>
<reference evidence="4 5" key="1">
    <citation type="journal article" date="2020" name="G3 (Bethesda)">
        <title>Improved Reference Genome for Cyclotella cryptica CCMP332, a Model for Cell Wall Morphogenesis, Salinity Adaptation, and Lipid Production in Diatoms (Bacillariophyta).</title>
        <authorList>
            <person name="Roberts W.R."/>
            <person name="Downey K.M."/>
            <person name="Ruck E.C."/>
            <person name="Traller J.C."/>
            <person name="Alverson A.J."/>
        </authorList>
    </citation>
    <scope>NUCLEOTIDE SEQUENCE [LARGE SCALE GENOMIC DNA]</scope>
    <source>
        <strain evidence="4 5">CCMP332</strain>
    </source>
</reference>
<keyword evidence="1" id="KW-0028">Amino-acid biosynthesis</keyword>
<accession>A0ABD3P0W9</accession>
<dbReference type="Gene3D" id="3.60.20.10">
    <property type="entry name" value="Glutamine Phosphoribosylpyrophosphate, subunit 1, domain 1"/>
    <property type="match status" value="1"/>
</dbReference>
<dbReference type="AlphaFoldDB" id="A0ABD3P0W9"/>
<evidence type="ECO:0008006" key="6">
    <source>
        <dbReference type="Google" id="ProtNLM"/>
    </source>
</evidence>
<dbReference type="InterPro" id="IPR029055">
    <property type="entry name" value="Ntn_hydrolases_N"/>
</dbReference>
<organism evidence="4 5">
    <name type="scientific">Cyclotella cryptica</name>
    <dbReference type="NCBI Taxonomy" id="29204"/>
    <lineage>
        <taxon>Eukaryota</taxon>
        <taxon>Sar</taxon>
        <taxon>Stramenopiles</taxon>
        <taxon>Ochrophyta</taxon>
        <taxon>Bacillariophyta</taxon>
        <taxon>Coscinodiscophyceae</taxon>
        <taxon>Thalassiosirophycidae</taxon>
        <taxon>Stephanodiscales</taxon>
        <taxon>Stephanodiscaceae</taxon>
        <taxon>Cyclotella</taxon>
    </lineage>
</organism>
<evidence type="ECO:0000256" key="2">
    <source>
        <dbReference type="ARBA" id="ARBA00022888"/>
    </source>
</evidence>
<dbReference type="InterPro" id="IPR014729">
    <property type="entry name" value="Rossmann-like_a/b/a_fold"/>
</dbReference>
<evidence type="ECO:0000313" key="4">
    <source>
        <dbReference type="EMBL" id="KAL3781825.1"/>
    </source>
</evidence>
<keyword evidence="2" id="KW-0061">Asparagine biosynthesis</keyword>
<dbReference type="CDD" id="cd01991">
    <property type="entry name" value="Asn_synthase_B_C"/>
    <property type="match status" value="1"/>
</dbReference>